<dbReference type="GO" id="GO:0015271">
    <property type="term" value="F:outward rectifier potassium channel activity"/>
    <property type="evidence" value="ECO:0007669"/>
    <property type="project" value="TreeGrafter"/>
</dbReference>
<evidence type="ECO:0000256" key="2">
    <source>
        <dbReference type="ARBA" id="ARBA00022448"/>
    </source>
</evidence>
<dbReference type="AlphaFoldDB" id="A0A7S4B7R4"/>
<evidence type="ECO:0000256" key="1">
    <source>
        <dbReference type="ARBA" id="ARBA00004141"/>
    </source>
</evidence>
<feature type="domain" description="Potassium channel" evidence="9">
    <location>
        <begin position="169"/>
        <end position="237"/>
    </location>
</feature>
<dbReference type="EMBL" id="HBIZ01015759">
    <property type="protein sequence ID" value="CAE0757160.1"/>
    <property type="molecule type" value="Transcribed_RNA"/>
</dbReference>
<dbReference type="InterPro" id="IPR013099">
    <property type="entry name" value="K_chnl_dom"/>
</dbReference>
<evidence type="ECO:0000256" key="8">
    <source>
        <dbReference type="SAM" id="Phobius"/>
    </source>
</evidence>
<feature type="transmembrane region" description="Helical" evidence="8">
    <location>
        <begin position="156"/>
        <end position="178"/>
    </location>
</feature>
<accession>A0A7S4B7R4</accession>
<evidence type="ECO:0000256" key="5">
    <source>
        <dbReference type="ARBA" id="ARBA00023065"/>
    </source>
</evidence>
<keyword evidence="3 8" id="KW-0812">Transmembrane</keyword>
<keyword evidence="2" id="KW-0813">Transport</keyword>
<feature type="domain" description="Potassium channel" evidence="9">
    <location>
        <begin position="76"/>
        <end position="144"/>
    </location>
</feature>
<comment type="subcellular location">
    <subcellularLocation>
        <location evidence="1">Membrane</location>
        <topology evidence="1">Multi-pass membrane protein</topology>
    </subcellularLocation>
</comment>
<feature type="transmembrane region" description="Helical" evidence="8">
    <location>
        <begin position="117"/>
        <end position="144"/>
    </location>
</feature>
<keyword evidence="6 8" id="KW-0472">Membrane</keyword>
<dbReference type="GO" id="GO:0022841">
    <property type="term" value="F:potassium ion leak channel activity"/>
    <property type="evidence" value="ECO:0007669"/>
    <property type="project" value="TreeGrafter"/>
</dbReference>
<gene>
    <name evidence="10" type="ORF">PCAR00345_LOCUS9754</name>
</gene>
<keyword evidence="5" id="KW-0406">Ion transport</keyword>
<feature type="transmembrane region" description="Helical" evidence="8">
    <location>
        <begin position="214"/>
        <end position="240"/>
    </location>
</feature>
<evidence type="ECO:0000313" key="10">
    <source>
        <dbReference type="EMBL" id="CAE0757160.1"/>
    </source>
</evidence>
<dbReference type="GO" id="GO:0005886">
    <property type="term" value="C:plasma membrane"/>
    <property type="evidence" value="ECO:0007669"/>
    <property type="project" value="TreeGrafter"/>
</dbReference>
<dbReference type="SUPFAM" id="SSF81324">
    <property type="entry name" value="Voltage-gated potassium channels"/>
    <property type="match status" value="2"/>
</dbReference>
<sequence>MVQYQAPPGLRACCSRISEQVELLRFRLQGGFQPVPIQKASSFGLTSFVQKRSYTSRRRLLALAAVLLSTASGAVAAKAIFHPVTWVEAVYFAVTTITTVGYGDYNPAQATRHKHLVYGMFMIFHMVYIVVGVGTLGAAVALLLEAQIHNPAKHHSLGTTVAMAALASLLLLVFGASIMSWIEGWDSLKAAYWAVVTLSTVGYGHVVPQTDSGRAFAVVFMLAGISCEATLFSGIAMMPVREYRRLMEREVLRSLDGMREKDILELAAGEQLKELGIAENDTYVTRDEFCLAMLLRLEKISAQDLRECQEAFRKLEARRRGKLGLGGRTNASSSSVSSMD</sequence>
<dbReference type="PANTHER" id="PTHR11003:SF291">
    <property type="entry name" value="IP11374P"/>
    <property type="match status" value="1"/>
</dbReference>
<keyword evidence="7" id="KW-0407">Ion channel</keyword>
<dbReference type="GO" id="GO:0030322">
    <property type="term" value="P:stabilization of membrane potential"/>
    <property type="evidence" value="ECO:0007669"/>
    <property type="project" value="TreeGrafter"/>
</dbReference>
<feature type="transmembrane region" description="Helical" evidence="8">
    <location>
        <begin position="60"/>
        <end position="80"/>
    </location>
</feature>
<dbReference type="InterPro" id="IPR003280">
    <property type="entry name" value="2pore_dom_K_chnl"/>
</dbReference>
<dbReference type="Gene3D" id="1.10.287.70">
    <property type="match status" value="2"/>
</dbReference>
<organism evidence="10">
    <name type="scientific">Chrysotila carterae</name>
    <name type="common">Marine alga</name>
    <name type="synonym">Syracosphaera carterae</name>
    <dbReference type="NCBI Taxonomy" id="13221"/>
    <lineage>
        <taxon>Eukaryota</taxon>
        <taxon>Haptista</taxon>
        <taxon>Haptophyta</taxon>
        <taxon>Prymnesiophyceae</taxon>
        <taxon>Isochrysidales</taxon>
        <taxon>Isochrysidaceae</taxon>
        <taxon>Chrysotila</taxon>
    </lineage>
</organism>
<dbReference type="PANTHER" id="PTHR11003">
    <property type="entry name" value="POTASSIUM CHANNEL, SUBFAMILY K"/>
    <property type="match status" value="1"/>
</dbReference>
<evidence type="ECO:0000259" key="9">
    <source>
        <dbReference type="Pfam" id="PF07885"/>
    </source>
</evidence>
<evidence type="ECO:0000256" key="7">
    <source>
        <dbReference type="ARBA" id="ARBA00023303"/>
    </source>
</evidence>
<keyword evidence="4 8" id="KW-1133">Transmembrane helix</keyword>
<protein>
    <recommendedName>
        <fullName evidence="9">Potassium channel domain-containing protein</fullName>
    </recommendedName>
</protein>
<evidence type="ECO:0000256" key="3">
    <source>
        <dbReference type="ARBA" id="ARBA00022692"/>
    </source>
</evidence>
<evidence type="ECO:0000256" key="6">
    <source>
        <dbReference type="ARBA" id="ARBA00023136"/>
    </source>
</evidence>
<evidence type="ECO:0000256" key="4">
    <source>
        <dbReference type="ARBA" id="ARBA00022989"/>
    </source>
</evidence>
<name>A0A7S4B7R4_CHRCT</name>
<feature type="transmembrane region" description="Helical" evidence="8">
    <location>
        <begin position="190"/>
        <end position="208"/>
    </location>
</feature>
<proteinExistence type="predicted"/>
<dbReference type="Pfam" id="PF07885">
    <property type="entry name" value="Ion_trans_2"/>
    <property type="match status" value="2"/>
</dbReference>
<reference evidence="10" key="1">
    <citation type="submission" date="2021-01" db="EMBL/GenBank/DDBJ databases">
        <authorList>
            <person name="Corre E."/>
            <person name="Pelletier E."/>
            <person name="Niang G."/>
            <person name="Scheremetjew M."/>
            <person name="Finn R."/>
            <person name="Kale V."/>
            <person name="Holt S."/>
            <person name="Cochrane G."/>
            <person name="Meng A."/>
            <person name="Brown T."/>
            <person name="Cohen L."/>
        </authorList>
    </citation>
    <scope>NUCLEOTIDE SEQUENCE</scope>
    <source>
        <strain evidence="10">CCMP645</strain>
    </source>
</reference>